<keyword evidence="6" id="KW-1185">Reference proteome</keyword>
<dbReference type="STRING" id="1917485.BOO69_17315"/>
<keyword evidence="3" id="KW-0456">Lyase</keyword>
<protein>
    <submittedName>
        <fullName evidence="5">4-hydroxy-2-oxo-heptane-1,7-dioate aldolase</fullName>
    </submittedName>
</protein>
<name>A0A1J0WKT2_9RHOB</name>
<organism evidence="5 6">
    <name type="scientific">Sulfitobacter alexandrii</name>
    <dbReference type="NCBI Taxonomy" id="1917485"/>
    <lineage>
        <taxon>Bacteria</taxon>
        <taxon>Pseudomonadati</taxon>
        <taxon>Pseudomonadota</taxon>
        <taxon>Alphaproteobacteria</taxon>
        <taxon>Rhodobacterales</taxon>
        <taxon>Roseobacteraceae</taxon>
        <taxon>Sulfitobacter</taxon>
    </lineage>
</organism>
<dbReference type="InterPro" id="IPR050251">
    <property type="entry name" value="HpcH-HpaI_aldolase"/>
</dbReference>
<dbReference type="AlphaFoldDB" id="A0A1J0WKT2"/>
<dbReference type="RefSeq" id="WP_071973316.1">
    <property type="nucleotide sequence ID" value="NZ_CP018076.1"/>
</dbReference>
<evidence type="ECO:0000256" key="3">
    <source>
        <dbReference type="ARBA" id="ARBA00023239"/>
    </source>
</evidence>
<reference evidence="5 6" key="1">
    <citation type="submission" date="2016-11" db="EMBL/GenBank/DDBJ databases">
        <title>Complete genome sequence of Sulfitobacter sp. AM1-D1, a toxic bacteria associated with marine dinoflagellate Alexandrium minutum in East China Sea.</title>
        <authorList>
            <person name="Yang Q."/>
            <person name="Zhang X."/>
            <person name="Tian X."/>
        </authorList>
    </citation>
    <scope>NUCLEOTIDE SEQUENCE [LARGE SCALE GENOMIC DNA]</scope>
    <source>
        <strain evidence="5 6">AM1-D1</strain>
    </source>
</reference>
<dbReference type="GO" id="GO:0046872">
    <property type="term" value="F:metal ion binding"/>
    <property type="evidence" value="ECO:0007669"/>
    <property type="project" value="UniProtKB-KW"/>
</dbReference>
<dbReference type="OrthoDB" id="9802624at2"/>
<gene>
    <name evidence="5" type="ORF">BOO69_17315</name>
</gene>
<dbReference type="KEGG" id="suam:BOO69_17315"/>
<dbReference type="GO" id="GO:0016832">
    <property type="term" value="F:aldehyde-lyase activity"/>
    <property type="evidence" value="ECO:0007669"/>
    <property type="project" value="TreeGrafter"/>
</dbReference>
<sequence length="257" mass="27691">MKYPPNPFTQALRRGEQQIGLWISLSSNFAAEVVSTAGFDWALVDMEHSPNDYFSVLGQLQAFAATSTTAIVRVEWNDAVVVKRLLDLGAPGLLFPMIQTVEEAKAAVAATRYPPRGVRGVSGATRATRFGRCTDYVGRVEEETAVLLQLETRAAVERAEEIAAVDGVTGIFFGPADIGADIGKLGRPMDEAVWNLIRPAARKLIDAGMPVGTLVQDARFAAQLLDEGFSFVACGTDTVLLARASDALLAQVKEYRS</sequence>
<comment type="similarity">
    <text evidence="1">Belongs to the HpcH/HpaI aldolase family.</text>
</comment>
<keyword evidence="2" id="KW-0479">Metal-binding</keyword>
<proteinExistence type="inferred from homology"/>
<dbReference type="SUPFAM" id="SSF51621">
    <property type="entry name" value="Phosphoenolpyruvate/pyruvate domain"/>
    <property type="match status" value="1"/>
</dbReference>
<feature type="domain" description="HpcH/HpaI aldolase/citrate lyase" evidence="4">
    <location>
        <begin position="18"/>
        <end position="243"/>
    </location>
</feature>
<dbReference type="PANTHER" id="PTHR30502">
    <property type="entry name" value="2-KETO-3-DEOXY-L-RHAMNONATE ALDOLASE"/>
    <property type="match status" value="1"/>
</dbReference>
<dbReference type="Gene3D" id="3.20.20.60">
    <property type="entry name" value="Phosphoenolpyruvate-binding domains"/>
    <property type="match status" value="1"/>
</dbReference>
<dbReference type="InterPro" id="IPR040442">
    <property type="entry name" value="Pyrv_kinase-like_dom_sf"/>
</dbReference>
<dbReference type="InterPro" id="IPR015813">
    <property type="entry name" value="Pyrv/PenolPyrv_kinase-like_dom"/>
</dbReference>
<dbReference type="GO" id="GO:0005737">
    <property type="term" value="C:cytoplasm"/>
    <property type="evidence" value="ECO:0007669"/>
    <property type="project" value="TreeGrafter"/>
</dbReference>
<evidence type="ECO:0000313" key="5">
    <source>
        <dbReference type="EMBL" id="APE44969.1"/>
    </source>
</evidence>
<dbReference type="EMBL" id="CP018076">
    <property type="protein sequence ID" value="APE44969.1"/>
    <property type="molecule type" value="Genomic_DNA"/>
</dbReference>
<dbReference type="InterPro" id="IPR005000">
    <property type="entry name" value="Aldolase/citrate-lyase_domain"/>
</dbReference>
<evidence type="ECO:0000259" key="4">
    <source>
        <dbReference type="Pfam" id="PF03328"/>
    </source>
</evidence>
<evidence type="ECO:0000256" key="1">
    <source>
        <dbReference type="ARBA" id="ARBA00005568"/>
    </source>
</evidence>
<dbReference type="Pfam" id="PF03328">
    <property type="entry name" value="HpcH_HpaI"/>
    <property type="match status" value="1"/>
</dbReference>
<dbReference type="PANTHER" id="PTHR30502:SF0">
    <property type="entry name" value="PHOSPHOENOLPYRUVATE CARBOXYLASE FAMILY PROTEIN"/>
    <property type="match status" value="1"/>
</dbReference>
<evidence type="ECO:0000313" key="6">
    <source>
        <dbReference type="Proteomes" id="UP000181897"/>
    </source>
</evidence>
<evidence type="ECO:0000256" key="2">
    <source>
        <dbReference type="ARBA" id="ARBA00022723"/>
    </source>
</evidence>
<dbReference type="Proteomes" id="UP000181897">
    <property type="component" value="Chromosome"/>
</dbReference>
<accession>A0A1J0WKT2</accession>